<dbReference type="InterPro" id="IPR019490">
    <property type="entry name" value="Glu6P/Mann6P_isomerase_C"/>
</dbReference>
<dbReference type="EMBL" id="MFJN01000015">
    <property type="protein sequence ID" value="OGG21832.1"/>
    <property type="molecule type" value="Genomic_DNA"/>
</dbReference>
<gene>
    <name evidence="4" type="ORF">A3D03_04910</name>
</gene>
<dbReference type="CDD" id="cd05637">
    <property type="entry name" value="SIS_PGI_PMI_2"/>
    <property type="match status" value="1"/>
</dbReference>
<evidence type="ECO:0000313" key="5">
    <source>
        <dbReference type="Proteomes" id="UP000177092"/>
    </source>
</evidence>
<organism evidence="4 5">
    <name type="scientific">Candidatus Gottesmanbacteria bacterium RIFCSPHIGHO2_02_FULL_40_13</name>
    <dbReference type="NCBI Taxonomy" id="1798384"/>
    <lineage>
        <taxon>Bacteria</taxon>
        <taxon>Candidatus Gottesmaniibacteriota</taxon>
    </lineage>
</organism>
<feature type="domain" description="SIS" evidence="3">
    <location>
        <begin position="41"/>
        <end position="183"/>
    </location>
</feature>
<accession>A0A1F6ABP4</accession>
<dbReference type="GO" id="GO:1901135">
    <property type="term" value="P:carbohydrate derivative metabolic process"/>
    <property type="evidence" value="ECO:0007669"/>
    <property type="project" value="InterPro"/>
</dbReference>
<dbReference type="InterPro" id="IPR001347">
    <property type="entry name" value="SIS_dom"/>
</dbReference>
<evidence type="ECO:0000259" key="3">
    <source>
        <dbReference type="PROSITE" id="PS51464"/>
    </source>
</evidence>
<evidence type="ECO:0000313" key="4">
    <source>
        <dbReference type="EMBL" id="OGG21832.1"/>
    </source>
</evidence>
<evidence type="ECO:0000256" key="2">
    <source>
        <dbReference type="ARBA" id="ARBA00023235"/>
    </source>
</evidence>
<sequence>MTNRLDDLKAMADLDKSGCLLSLKYFVKQLKTAWRQADQLILPKIPLPARVLFCAMGGSAYAGRIIKDLYSDEAETSFAVIDDYDLPKYADERTLIIAASYSGNTEETLSAFSQALARKIPLILVCGGGTLEKLGRQNNLPTYVFDGEANPSKQPRLGQGYMIASQLAILAKIGLLKLKSDDFLKTLDFLAEKNKLYPENIPLAANPAKQIASQLENMIAVLVAGDFLKGALHPVRNPLNETAKHFADYFALPELNHHLLEGLQFPKGVAKTHKFIFINSALYRDKIRLRLKLTEMIVAKNGLTSQIINLSGGSKITQVLELLQLFGFISFYLAILHGVNPAPVPFVDFFKQKLNVKEDIS</sequence>
<dbReference type="GO" id="GO:0005975">
    <property type="term" value="P:carbohydrate metabolic process"/>
    <property type="evidence" value="ECO:0007669"/>
    <property type="project" value="InterPro"/>
</dbReference>
<dbReference type="Pfam" id="PF01380">
    <property type="entry name" value="SIS"/>
    <property type="match status" value="1"/>
</dbReference>
<dbReference type="Gene3D" id="3.40.50.10490">
    <property type="entry name" value="Glucose-6-phosphate isomerase like protein, domain 1"/>
    <property type="match status" value="2"/>
</dbReference>
<dbReference type="GO" id="GO:0097367">
    <property type="term" value="F:carbohydrate derivative binding"/>
    <property type="evidence" value="ECO:0007669"/>
    <property type="project" value="InterPro"/>
</dbReference>
<proteinExistence type="inferred from homology"/>
<dbReference type="Pfam" id="PF10432">
    <property type="entry name" value="bact-PGI_C"/>
    <property type="match status" value="1"/>
</dbReference>
<comment type="similarity">
    <text evidence="1">Belongs to the PGI/PMI family.</text>
</comment>
<comment type="caution">
    <text evidence="4">The sequence shown here is derived from an EMBL/GenBank/DDBJ whole genome shotgun (WGS) entry which is preliminary data.</text>
</comment>
<dbReference type="GO" id="GO:0004347">
    <property type="term" value="F:glucose-6-phosphate isomerase activity"/>
    <property type="evidence" value="ECO:0007669"/>
    <property type="project" value="InterPro"/>
</dbReference>
<dbReference type="PROSITE" id="PS51464">
    <property type="entry name" value="SIS"/>
    <property type="match status" value="1"/>
</dbReference>
<dbReference type="GO" id="GO:0004476">
    <property type="term" value="F:mannose-6-phosphate isomerase activity"/>
    <property type="evidence" value="ECO:0007669"/>
    <property type="project" value="InterPro"/>
</dbReference>
<keyword evidence="2" id="KW-0413">Isomerase</keyword>
<dbReference type="AlphaFoldDB" id="A0A1F6ABP4"/>
<dbReference type="SUPFAM" id="SSF53697">
    <property type="entry name" value="SIS domain"/>
    <property type="match status" value="1"/>
</dbReference>
<dbReference type="Proteomes" id="UP000177092">
    <property type="component" value="Unassembled WGS sequence"/>
</dbReference>
<name>A0A1F6ABP4_9BACT</name>
<reference evidence="4 5" key="1">
    <citation type="journal article" date="2016" name="Nat. Commun.">
        <title>Thousands of microbial genomes shed light on interconnected biogeochemical processes in an aquifer system.</title>
        <authorList>
            <person name="Anantharaman K."/>
            <person name="Brown C.T."/>
            <person name="Hug L.A."/>
            <person name="Sharon I."/>
            <person name="Castelle C.J."/>
            <person name="Probst A.J."/>
            <person name="Thomas B.C."/>
            <person name="Singh A."/>
            <person name="Wilkins M.J."/>
            <person name="Karaoz U."/>
            <person name="Brodie E.L."/>
            <person name="Williams K.H."/>
            <person name="Hubbard S.S."/>
            <person name="Banfield J.F."/>
        </authorList>
    </citation>
    <scope>NUCLEOTIDE SEQUENCE [LARGE SCALE GENOMIC DNA]</scope>
</reference>
<dbReference type="STRING" id="1798384.A3D03_04910"/>
<dbReference type="InterPro" id="IPR046348">
    <property type="entry name" value="SIS_dom_sf"/>
</dbReference>
<protein>
    <recommendedName>
        <fullName evidence="3">SIS domain-containing protein</fullName>
    </recommendedName>
</protein>
<evidence type="ECO:0000256" key="1">
    <source>
        <dbReference type="ARBA" id="ARBA00010523"/>
    </source>
</evidence>